<gene>
    <name evidence="1" type="ORF">KL86PLE_90700</name>
</gene>
<accession>A0A212LQN0</accession>
<reference evidence="1" key="1">
    <citation type="submission" date="2016-08" db="EMBL/GenBank/DDBJ databases">
        <authorList>
            <person name="Seilhamer J.J."/>
        </authorList>
    </citation>
    <scope>NUCLEOTIDE SEQUENCE</scope>
    <source>
        <strain evidence="1">86</strain>
    </source>
</reference>
<evidence type="ECO:0000313" key="1">
    <source>
        <dbReference type="EMBL" id="SCM79905.1"/>
    </source>
</evidence>
<dbReference type="RefSeq" id="WP_288198812.1">
    <property type="nucleotide sequence ID" value="NZ_LT608334.1"/>
</dbReference>
<name>A0A212LQN0_9HYPH</name>
<organism evidence="1">
    <name type="scientific">uncultured Pleomorphomonas sp</name>
    <dbReference type="NCBI Taxonomy" id="442121"/>
    <lineage>
        <taxon>Bacteria</taxon>
        <taxon>Pseudomonadati</taxon>
        <taxon>Pseudomonadota</taxon>
        <taxon>Alphaproteobacteria</taxon>
        <taxon>Hyphomicrobiales</taxon>
        <taxon>Pleomorphomonadaceae</taxon>
        <taxon>Pleomorphomonas</taxon>
        <taxon>environmental samples</taxon>
    </lineage>
</organism>
<proteinExistence type="predicted"/>
<protein>
    <submittedName>
        <fullName evidence="1">Uncharacterized protein</fullName>
    </submittedName>
</protein>
<dbReference type="EMBL" id="FMJD01000013">
    <property type="protein sequence ID" value="SCM79905.1"/>
    <property type="molecule type" value="Genomic_DNA"/>
</dbReference>
<dbReference type="AlphaFoldDB" id="A0A212LQN0"/>
<sequence length="61" mass="7011">MSEKDHVDRDDLMERTRAAVAFCNTTNDPGADMVAFMAIFHPEVSEDRVRRMAQAARENKR</sequence>